<evidence type="ECO:0000313" key="2">
    <source>
        <dbReference type="Proteomes" id="UP000241629"/>
    </source>
</evidence>
<evidence type="ECO:0000313" key="1">
    <source>
        <dbReference type="EMBL" id="AVJ51761.1"/>
    </source>
</evidence>
<dbReference type="EMBL" id="MG948468">
    <property type="protein sequence ID" value="AVJ51761.1"/>
    <property type="molecule type" value="Genomic_DNA"/>
</dbReference>
<organism evidence="1 2">
    <name type="scientific">Pantoea phage vB_PagS_Vid5</name>
    <dbReference type="NCBI Taxonomy" id="2099652"/>
    <lineage>
        <taxon>Viruses</taxon>
        <taxon>Duplodnaviria</taxon>
        <taxon>Heunggongvirae</taxon>
        <taxon>Uroviricota</taxon>
        <taxon>Caudoviricetes</taxon>
        <taxon>Vidquintavirus</taxon>
        <taxon>Vidquintavirus Vid5</taxon>
    </lineage>
</organism>
<protein>
    <submittedName>
        <fullName evidence="1">Major capsid protein</fullName>
    </submittedName>
</protein>
<name>A0A2P1CKH4_9CAUD</name>
<dbReference type="Proteomes" id="UP000241629">
    <property type="component" value="Segment"/>
</dbReference>
<accession>A0A2P1CKH4</accession>
<gene>
    <name evidence="1" type="ORF">Vid5_gp06</name>
</gene>
<reference evidence="1 2" key="1">
    <citation type="submission" date="2018-02" db="EMBL/GenBank/DDBJ databases">
        <title>Complete genome sequence of Pantoea phage vB_PagS_Vid5.</title>
        <authorList>
            <person name="Truncaite L."/>
            <person name="Simoliunas E."/>
            <person name="Meskys R."/>
        </authorList>
    </citation>
    <scope>NUCLEOTIDE SEQUENCE [LARGE SCALE GENOMIC DNA]</scope>
</reference>
<dbReference type="OrthoDB" id="14333at10239"/>
<sequence length="363" mass="39918">MSKLLGVNTPRLITGAPAIIIPRMGDMTRLSDVIVPEMFSGYTQNYTTERSRLIQSGALVMSPQLTADLNGPGLIFQNPFFKDLDREDEENISTDKGPDSTPHRITTGIEKQVRLSRNNSWGSADLVAALIGRDPMDQIINLVGGYWVGRLQRAWIATMRGMFANNALATDDYHVMNDMTYNISGTAFQNGVTNFNAAAFIMANGTMGDRLDELSMVMVHSVVYQRMQLLNLIDFIPDARGETMISTYQGKEVIIDDMMPNAGGVYETWIVARGASMMGASTPKVPTAIERNEKANNGAGEEVLHNRVEWIIHPVGMSYIGDSPAGGPSNAATTNNLANGNSWRRAAPERKQIKIARLVTREF</sequence>
<keyword evidence="2" id="KW-1185">Reference proteome</keyword>
<proteinExistence type="predicted"/>